<dbReference type="CDD" id="cd04465">
    <property type="entry name" value="S1_RPS1_repeat_ec2_hs2"/>
    <property type="match status" value="1"/>
</dbReference>
<dbReference type="Gene3D" id="2.40.50.140">
    <property type="entry name" value="Nucleic acid-binding proteins"/>
    <property type="match status" value="4"/>
</dbReference>
<comment type="function">
    <text evidence="4">Binds mRNA; thus facilitating recognition of the initiation point. It is needed to translate mRNA with a short Shine-Dalgarno (SD) purine-rich sequence.</text>
</comment>
<feature type="compositionally biased region" description="Low complexity" evidence="5">
    <location>
        <begin position="1"/>
        <end position="18"/>
    </location>
</feature>
<dbReference type="PRINTS" id="PR00681">
    <property type="entry name" value="RIBOSOMALS1"/>
</dbReference>
<dbReference type="GO" id="GO:1990904">
    <property type="term" value="C:ribonucleoprotein complex"/>
    <property type="evidence" value="ECO:0007669"/>
    <property type="project" value="UniProtKB-KW"/>
</dbReference>
<keyword evidence="2 7" id="KW-0689">Ribosomal protein</keyword>
<dbReference type="PANTHER" id="PTHR10724">
    <property type="entry name" value="30S RIBOSOMAL PROTEIN S1"/>
    <property type="match status" value="1"/>
</dbReference>
<feature type="compositionally biased region" description="Basic and acidic residues" evidence="5">
    <location>
        <begin position="484"/>
        <end position="500"/>
    </location>
</feature>
<comment type="similarity">
    <text evidence="1">Belongs to the bacterial ribosomal protein bS1 family.</text>
</comment>
<evidence type="ECO:0000256" key="5">
    <source>
        <dbReference type="SAM" id="MobiDB-lite"/>
    </source>
</evidence>
<dbReference type="InterPro" id="IPR035104">
    <property type="entry name" value="Ribosomal_protein_S1-like"/>
</dbReference>
<dbReference type="CDD" id="cd05688">
    <property type="entry name" value="S1_RPS1_repeat_ec3"/>
    <property type="match status" value="1"/>
</dbReference>
<dbReference type="GO" id="GO:0003729">
    <property type="term" value="F:mRNA binding"/>
    <property type="evidence" value="ECO:0007669"/>
    <property type="project" value="UniProtKB-ARBA"/>
</dbReference>
<evidence type="ECO:0000313" key="8">
    <source>
        <dbReference type="Proteomes" id="UP000318995"/>
    </source>
</evidence>
<dbReference type="PANTHER" id="PTHR10724:SF7">
    <property type="entry name" value="SMALL RIBOSOMAL SUBUNIT PROTEIN BS1C"/>
    <property type="match status" value="1"/>
</dbReference>
<evidence type="ECO:0000256" key="3">
    <source>
        <dbReference type="ARBA" id="ARBA00023274"/>
    </source>
</evidence>
<dbReference type="GO" id="GO:0006412">
    <property type="term" value="P:translation"/>
    <property type="evidence" value="ECO:0007669"/>
    <property type="project" value="TreeGrafter"/>
</dbReference>
<dbReference type="InterPro" id="IPR003029">
    <property type="entry name" value="S1_domain"/>
</dbReference>
<dbReference type="FunFam" id="2.40.50.140:FF:000103">
    <property type="entry name" value="protein RRP5 homolog"/>
    <property type="match status" value="1"/>
</dbReference>
<dbReference type="FunFam" id="2.40.50.140:FF:000051">
    <property type="entry name" value="RNA-binding transcriptional accessory protein"/>
    <property type="match status" value="1"/>
</dbReference>
<feature type="domain" description="S1 motif" evidence="6">
    <location>
        <begin position="405"/>
        <end position="474"/>
    </location>
</feature>
<evidence type="ECO:0000256" key="1">
    <source>
        <dbReference type="ARBA" id="ARBA00006767"/>
    </source>
</evidence>
<dbReference type="Proteomes" id="UP000318995">
    <property type="component" value="Unassembled WGS sequence"/>
</dbReference>
<keyword evidence="3" id="KW-0687">Ribonucleoprotein</keyword>
<accession>A0A5C5WDG3</accession>
<dbReference type="SUPFAM" id="SSF50249">
    <property type="entry name" value="Nucleic acid-binding proteins"/>
    <property type="match status" value="4"/>
</dbReference>
<dbReference type="GO" id="GO:0003735">
    <property type="term" value="F:structural constituent of ribosome"/>
    <property type="evidence" value="ECO:0007669"/>
    <property type="project" value="TreeGrafter"/>
</dbReference>
<feature type="domain" description="S1 motif" evidence="6">
    <location>
        <begin position="125"/>
        <end position="218"/>
    </location>
</feature>
<evidence type="ECO:0000259" key="6">
    <source>
        <dbReference type="PROSITE" id="PS50126"/>
    </source>
</evidence>
<dbReference type="InterPro" id="IPR050437">
    <property type="entry name" value="Ribos_protein_bS1-like"/>
</dbReference>
<feature type="domain" description="S1 motif" evidence="6">
    <location>
        <begin position="233"/>
        <end position="299"/>
    </location>
</feature>
<feature type="region of interest" description="Disordered" evidence="5">
    <location>
        <begin position="1"/>
        <end position="99"/>
    </location>
</feature>
<reference evidence="7 8" key="1">
    <citation type="submission" date="2019-02" db="EMBL/GenBank/DDBJ databases">
        <title>Deep-cultivation of Planctomycetes and their phenomic and genomic characterization uncovers novel biology.</title>
        <authorList>
            <person name="Wiegand S."/>
            <person name="Jogler M."/>
            <person name="Boedeker C."/>
            <person name="Pinto D."/>
            <person name="Vollmers J."/>
            <person name="Rivas-Marin E."/>
            <person name="Kohn T."/>
            <person name="Peeters S.H."/>
            <person name="Heuer A."/>
            <person name="Rast P."/>
            <person name="Oberbeckmann S."/>
            <person name="Bunk B."/>
            <person name="Jeske O."/>
            <person name="Meyerdierks A."/>
            <person name="Storesund J.E."/>
            <person name="Kallscheuer N."/>
            <person name="Luecker S."/>
            <person name="Lage O.M."/>
            <person name="Pohl T."/>
            <person name="Merkel B.J."/>
            <person name="Hornburger P."/>
            <person name="Mueller R.-W."/>
            <person name="Bruemmer F."/>
            <person name="Labrenz M."/>
            <person name="Spormann A.M."/>
            <person name="Op Den Camp H."/>
            <person name="Overmann J."/>
            <person name="Amann R."/>
            <person name="Jetten M.S.M."/>
            <person name="Mascher T."/>
            <person name="Medema M.H."/>
            <person name="Devos D.P."/>
            <person name="Kaster A.-K."/>
            <person name="Ovreas L."/>
            <person name="Rohde M."/>
            <person name="Galperin M.Y."/>
            <person name="Jogler C."/>
        </authorList>
    </citation>
    <scope>NUCLEOTIDE SEQUENCE [LARGE SCALE GENOMIC DNA]</scope>
    <source>
        <strain evidence="7 8">Pla111</strain>
    </source>
</reference>
<dbReference type="SMART" id="SM00316">
    <property type="entry name" value="S1"/>
    <property type="match status" value="4"/>
</dbReference>
<evidence type="ECO:0000256" key="2">
    <source>
        <dbReference type="ARBA" id="ARBA00022980"/>
    </source>
</evidence>
<dbReference type="GO" id="GO:0005840">
    <property type="term" value="C:ribosome"/>
    <property type="evidence" value="ECO:0007669"/>
    <property type="project" value="UniProtKB-KW"/>
</dbReference>
<name>A0A5C5WDG3_9BACT</name>
<dbReference type="OrthoDB" id="9804077at2"/>
<proteinExistence type="inferred from homology"/>
<dbReference type="Pfam" id="PF00575">
    <property type="entry name" value="S1"/>
    <property type="match status" value="3"/>
</dbReference>
<dbReference type="EMBL" id="SJPH01000002">
    <property type="protein sequence ID" value="TWT47722.1"/>
    <property type="molecule type" value="Genomic_DNA"/>
</dbReference>
<feature type="compositionally biased region" description="Basic and acidic residues" evidence="5">
    <location>
        <begin position="38"/>
        <end position="47"/>
    </location>
</feature>
<feature type="domain" description="S1 motif" evidence="6">
    <location>
        <begin position="320"/>
        <end position="388"/>
    </location>
</feature>
<gene>
    <name evidence="7" type="primary">rpsA_2</name>
    <name evidence="7" type="ORF">Pla111_13420</name>
</gene>
<keyword evidence="8" id="KW-1185">Reference proteome</keyword>
<evidence type="ECO:0000256" key="4">
    <source>
        <dbReference type="ARBA" id="ARBA00025604"/>
    </source>
</evidence>
<comment type="caution">
    <text evidence="7">The sequence shown here is derived from an EMBL/GenBank/DDBJ whole genome shotgun (WGS) entry which is preliminary data.</text>
</comment>
<dbReference type="RefSeq" id="WP_146572530.1">
    <property type="nucleotide sequence ID" value="NZ_SJPH01000002.1"/>
</dbReference>
<protein>
    <submittedName>
        <fullName evidence="7">30S ribosomal protein S1</fullName>
    </submittedName>
</protein>
<dbReference type="AlphaFoldDB" id="A0A5C5WDG3"/>
<dbReference type="GO" id="GO:0005737">
    <property type="term" value="C:cytoplasm"/>
    <property type="evidence" value="ECO:0007669"/>
    <property type="project" value="UniProtKB-ARBA"/>
</dbReference>
<dbReference type="InterPro" id="IPR012340">
    <property type="entry name" value="NA-bd_OB-fold"/>
</dbReference>
<organism evidence="7 8">
    <name type="scientific">Botrimarina hoheduenensis</name>
    <dbReference type="NCBI Taxonomy" id="2528000"/>
    <lineage>
        <taxon>Bacteria</taxon>
        <taxon>Pseudomonadati</taxon>
        <taxon>Planctomycetota</taxon>
        <taxon>Planctomycetia</taxon>
        <taxon>Pirellulales</taxon>
        <taxon>Lacipirellulaceae</taxon>
        <taxon>Botrimarina</taxon>
    </lineage>
</organism>
<evidence type="ECO:0000313" key="7">
    <source>
        <dbReference type="EMBL" id="TWT47722.1"/>
    </source>
</evidence>
<sequence>MSSESQASAPIESSISSPSDERPTDSSAAANAQAGAESGDRPSERLRIGTQRDAQEEQPLELKPKPVMPVSTGAETPRDAKKYPPPNVRAQLSTEQEAELQAILAEGSAEDAMDSAAAPDELPPETKIKGRVLQVTGDAVIVDLGSNRQGLVPLKQFEVKGSGGSVAAEAVSASADEAVAPSPSEEAPAAHAPAEGTDIEVVVVSLNADEGTYELKLPTAAIDIGNWDEVQVGQTVEVSITSHNKGGLECKVSGIRAFMPMGQISVYRVENAEEYVGQKMTAVITEANRGKRNLILSHRAVMERDKAANREKLLAELAPGQTREGVVRSLRDFGVFVDLGGVDGMIHVSKLSWDRITHPKEVLSEGQQIKVKIDKIDQQTGKIALSYRESADNPWDSVEQDFPIASVARGKVSKIMDFGAFVRLKAGVEGLIHISELDHKRIHRVSDVLSEGQDVEVKVVSVDRGKQRIALSLKAMMAPPPKPEGGKKETEYADEPETRQPRQSFKGLKGGISTPTGGENFGLKW</sequence>
<dbReference type="PROSITE" id="PS50126">
    <property type="entry name" value="S1"/>
    <property type="match status" value="4"/>
</dbReference>
<feature type="region of interest" description="Disordered" evidence="5">
    <location>
        <begin position="476"/>
        <end position="525"/>
    </location>
</feature>